<reference evidence="2" key="1">
    <citation type="submission" date="2017-10" db="EMBL/GenBank/DDBJ databases">
        <title>Draft genome sequence of the planktic cyanobacteria Tychonema bourrellyi isolated from alpine lentic freshwater.</title>
        <authorList>
            <person name="Tett A."/>
            <person name="Armanini F."/>
            <person name="Asnicar F."/>
            <person name="Boscaini A."/>
            <person name="Pasolli E."/>
            <person name="Zolfo M."/>
            <person name="Donati C."/>
            <person name="Salmaso N."/>
            <person name="Segata N."/>
        </authorList>
    </citation>
    <scope>NUCLEOTIDE SEQUENCE</scope>
    <source>
        <strain evidence="2">FEM_GT703</strain>
    </source>
</reference>
<dbReference type="RefSeq" id="WP_096829152.1">
    <property type="nucleotide sequence ID" value="NZ_NXIB02000121.1"/>
</dbReference>
<protein>
    <submittedName>
        <fullName evidence="2">DUF4351 domain-containing protein</fullName>
    </submittedName>
</protein>
<dbReference type="Proteomes" id="UP000226442">
    <property type="component" value="Unassembled WGS sequence"/>
</dbReference>
<dbReference type="PANTHER" id="PTHR41317:SF1">
    <property type="entry name" value="PD-(D_E)XK NUCLEASE FAMILY TRANSPOSASE"/>
    <property type="match status" value="1"/>
</dbReference>
<proteinExistence type="predicted"/>
<dbReference type="NCBIfam" id="TIGR01784">
    <property type="entry name" value="T_den_put_tspse"/>
    <property type="match status" value="1"/>
</dbReference>
<evidence type="ECO:0000313" key="3">
    <source>
        <dbReference type="Proteomes" id="UP000226442"/>
    </source>
</evidence>
<feature type="domain" description="DUF4351" evidence="1">
    <location>
        <begin position="243"/>
        <end position="303"/>
    </location>
</feature>
<sequence>MTFINPKTDFAFKKIFGSENSKDILISFLNALLYDGQPTIQSLRIYPPYSAPRIRGLKETYLDIKAELDDDTTVIIEMQVLNVEAFEKRILYNAAKAYSTQLETADKYALLNPVIALTITDFEMFEDFTKVTSRFVLKEKDFLIDYPVYDIELVFVELPKFKKTLNELETLTDKWIYFLKTAKDLSVVPETMQSVPEIQKAFTIANRCALTREELTDLENEEIYIQDRRGAISKAVKQGREEGRQEGVKAGQLALIIRLLERRVGAVDSEVESQIQQLPIALLENLADELLNFNDISDLTAWLQTNDLSSSI</sequence>
<name>A0A2G4EXD3_9CYAN</name>
<accession>A0A2G4EXD3</accession>
<dbReference type="AlphaFoldDB" id="A0A2G4EXD3"/>
<dbReference type="Pfam" id="PF14261">
    <property type="entry name" value="DUF4351"/>
    <property type="match status" value="1"/>
</dbReference>
<dbReference type="OrthoDB" id="419816at2"/>
<dbReference type="PANTHER" id="PTHR41317">
    <property type="entry name" value="PD-(D_E)XK NUCLEASE FAMILY TRANSPOSASE"/>
    <property type="match status" value="1"/>
</dbReference>
<evidence type="ECO:0000259" key="1">
    <source>
        <dbReference type="Pfam" id="PF14261"/>
    </source>
</evidence>
<keyword evidence="3" id="KW-1185">Reference proteome</keyword>
<dbReference type="InterPro" id="IPR010106">
    <property type="entry name" value="RpnA"/>
</dbReference>
<dbReference type="Pfam" id="PF12784">
    <property type="entry name" value="PDDEXK_2"/>
    <property type="match status" value="1"/>
</dbReference>
<gene>
    <name evidence="2" type="ORF">CP500_017720</name>
</gene>
<organism evidence="2 3">
    <name type="scientific">Tychonema bourrellyi FEM_GT703</name>
    <dbReference type="NCBI Taxonomy" id="2040638"/>
    <lineage>
        <taxon>Bacteria</taxon>
        <taxon>Bacillati</taxon>
        <taxon>Cyanobacteriota</taxon>
        <taxon>Cyanophyceae</taxon>
        <taxon>Oscillatoriophycideae</taxon>
        <taxon>Oscillatoriales</taxon>
        <taxon>Microcoleaceae</taxon>
        <taxon>Tychonema</taxon>
    </lineage>
</organism>
<evidence type="ECO:0000313" key="2">
    <source>
        <dbReference type="EMBL" id="PHX54138.1"/>
    </source>
</evidence>
<dbReference type="EMBL" id="NXIB02000121">
    <property type="protein sequence ID" value="PHX54138.1"/>
    <property type="molecule type" value="Genomic_DNA"/>
</dbReference>
<dbReference type="InterPro" id="IPR025587">
    <property type="entry name" value="DUF4351"/>
</dbReference>
<comment type="caution">
    <text evidence="2">The sequence shown here is derived from an EMBL/GenBank/DDBJ whole genome shotgun (WGS) entry which is preliminary data.</text>
</comment>